<dbReference type="CDD" id="cd12148">
    <property type="entry name" value="fungal_TF_MHR"/>
    <property type="match status" value="1"/>
</dbReference>
<gene>
    <name evidence="5" type="ORF">NPX13_g1911</name>
</gene>
<evidence type="ECO:0000256" key="2">
    <source>
        <dbReference type="SAM" id="Coils"/>
    </source>
</evidence>
<evidence type="ECO:0000256" key="1">
    <source>
        <dbReference type="ARBA" id="ARBA00023242"/>
    </source>
</evidence>
<comment type="caution">
    <text evidence="5">The sequence shown here is derived from an EMBL/GenBank/DDBJ whole genome shotgun (WGS) entry which is preliminary data.</text>
</comment>
<evidence type="ECO:0000313" key="5">
    <source>
        <dbReference type="EMBL" id="KAJ3578649.1"/>
    </source>
</evidence>
<keyword evidence="6" id="KW-1185">Reference proteome</keyword>
<evidence type="ECO:0000313" key="6">
    <source>
        <dbReference type="Proteomes" id="UP001148614"/>
    </source>
</evidence>
<feature type="region of interest" description="Disordered" evidence="3">
    <location>
        <begin position="1"/>
        <end position="25"/>
    </location>
</feature>
<protein>
    <recommendedName>
        <fullName evidence="4">Xylanolytic transcriptional activator regulatory domain-containing protein</fullName>
    </recommendedName>
</protein>
<feature type="domain" description="Xylanolytic transcriptional activator regulatory" evidence="4">
    <location>
        <begin position="292"/>
        <end position="363"/>
    </location>
</feature>
<evidence type="ECO:0000256" key="3">
    <source>
        <dbReference type="SAM" id="MobiDB-lite"/>
    </source>
</evidence>
<dbReference type="SMART" id="SM00906">
    <property type="entry name" value="Fungal_trans"/>
    <property type="match status" value="1"/>
</dbReference>
<keyword evidence="1" id="KW-0539">Nucleus</keyword>
<dbReference type="PANTHER" id="PTHR46910">
    <property type="entry name" value="TRANSCRIPTION FACTOR PDR1"/>
    <property type="match status" value="1"/>
</dbReference>
<dbReference type="Proteomes" id="UP001148614">
    <property type="component" value="Unassembled WGS sequence"/>
</dbReference>
<dbReference type="AlphaFoldDB" id="A0A9W8TQW8"/>
<dbReference type="GO" id="GO:0008270">
    <property type="term" value="F:zinc ion binding"/>
    <property type="evidence" value="ECO:0007669"/>
    <property type="project" value="InterPro"/>
</dbReference>
<dbReference type="GO" id="GO:0003677">
    <property type="term" value="F:DNA binding"/>
    <property type="evidence" value="ECO:0007669"/>
    <property type="project" value="InterPro"/>
</dbReference>
<feature type="coiled-coil region" evidence="2">
    <location>
        <begin position="32"/>
        <end position="59"/>
    </location>
</feature>
<reference evidence="5" key="1">
    <citation type="submission" date="2022-07" db="EMBL/GenBank/DDBJ databases">
        <title>Genome Sequence of Xylaria arbuscula.</title>
        <authorList>
            <person name="Buettner E."/>
        </authorList>
    </citation>
    <scope>NUCLEOTIDE SEQUENCE</scope>
    <source>
        <strain evidence="5">VT107</strain>
    </source>
</reference>
<name>A0A9W8TQW8_9PEZI</name>
<dbReference type="InterPro" id="IPR007219">
    <property type="entry name" value="XnlR_reg_dom"/>
</dbReference>
<organism evidence="5 6">
    <name type="scientific">Xylaria arbuscula</name>
    <dbReference type="NCBI Taxonomy" id="114810"/>
    <lineage>
        <taxon>Eukaryota</taxon>
        <taxon>Fungi</taxon>
        <taxon>Dikarya</taxon>
        <taxon>Ascomycota</taxon>
        <taxon>Pezizomycotina</taxon>
        <taxon>Sordariomycetes</taxon>
        <taxon>Xylariomycetidae</taxon>
        <taxon>Xylariales</taxon>
        <taxon>Xylariaceae</taxon>
        <taxon>Xylaria</taxon>
    </lineage>
</organism>
<dbReference type="Pfam" id="PF04082">
    <property type="entry name" value="Fungal_trans"/>
    <property type="match status" value="1"/>
</dbReference>
<proteinExistence type="predicted"/>
<keyword evidence="2" id="KW-0175">Coiled coil</keyword>
<evidence type="ECO:0000259" key="4">
    <source>
        <dbReference type="SMART" id="SM00906"/>
    </source>
</evidence>
<dbReference type="InterPro" id="IPR050987">
    <property type="entry name" value="AtrR-like"/>
</dbReference>
<sequence length="636" mass="70649">MSETGPNSLSERRPACRTTHPSGEKRQRVLLSTKYEDAVQDLNRQLADVKEMLHSLMLNKESRSQTLGLQTVSSDTAHTPKSMIDEQMPVLNNVQDGYNGNTSFISHADEIRTTLGATFAPCELETSPSAALGDSRYHENGTDITSSRNSYLEPENLNSVNMPLPPSDIVLKLLRLIKTEEQPAFVNLPILPEDEFIEMCRNVYFATEPISLWTWICVNVGLYFLFTTVSAPSCKSLGITVDELRAHAETPKANAERALQSLRLCSEPSLESCRALAVLANFYVKEGHNTIAWRLTAGAARAALDIGLHRLTNSSASHRGLEIFWHIFIWEKGLAMTCGKSPTIRHFDVTMDLHKLPLPPPQEGRRGILYRACGELAVVMGDIEESLFSVVAQKQSQQDRFDHVSRLATRITEILNYLMTARPDDSTWETIKASNTGGIETLLPIVLHCQLAIVYRFLPAGFLGAHPLQCSTECVNESRVALSMLVRVGEEAVVRHVEQWTVFLNVVLSLVPLGPFIVLAGNAIATSSGDDLVLLSKMTSLLAPAAEKSPHIRKVHNACESLYSIADRIISSTSPPDFDNAQQMFPQETDHFAYTFPMGQQDWDSVMMGLDDSQLSNYDSQTVTHIMEPGFVNTYW</sequence>
<accession>A0A9W8TQW8</accession>
<dbReference type="EMBL" id="JANPWZ010000186">
    <property type="protein sequence ID" value="KAJ3578649.1"/>
    <property type="molecule type" value="Genomic_DNA"/>
</dbReference>
<dbReference type="GO" id="GO:0006351">
    <property type="term" value="P:DNA-templated transcription"/>
    <property type="evidence" value="ECO:0007669"/>
    <property type="project" value="InterPro"/>
</dbReference>
<dbReference type="GO" id="GO:0003700">
    <property type="term" value="F:DNA-binding transcription factor activity"/>
    <property type="evidence" value="ECO:0007669"/>
    <property type="project" value="InterPro"/>
</dbReference>
<dbReference type="VEuPathDB" id="FungiDB:F4678DRAFT_473716"/>
<dbReference type="PANTHER" id="PTHR46910:SF5">
    <property type="entry name" value="ZN(II)2CYS6 TRANSCRIPTION FACTOR (EUROFUNG)"/>
    <property type="match status" value="1"/>
</dbReference>